<keyword evidence="2" id="KW-0255">Endonuclease</keyword>
<dbReference type="GO" id="GO:0004519">
    <property type="term" value="F:endonuclease activity"/>
    <property type="evidence" value="ECO:0007669"/>
    <property type="project" value="UniProtKB-KW"/>
</dbReference>
<dbReference type="SUPFAM" id="SSF52980">
    <property type="entry name" value="Restriction endonuclease-like"/>
    <property type="match status" value="1"/>
</dbReference>
<evidence type="ECO:0000313" key="3">
    <source>
        <dbReference type="Proteomes" id="UP001526426"/>
    </source>
</evidence>
<evidence type="ECO:0000313" key="2">
    <source>
        <dbReference type="EMBL" id="MCW6037926.1"/>
    </source>
</evidence>
<dbReference type="InterPro" id="IPR012296">
    <property type="entry name" value="Nuclease_put_TT1808"/>
</dbReference>
<protein>
    <submittedName>
        <fullName evidence="2">Uma2 family endonuclease</fullName>
    </submittedName>
</protein>
<dbReference type="PANTHER" id="PTHR34107:SF2">
    <property type="entry name" value="SLL0888 PROTEIN"/>
    <property type="match status" value="1"/>
</dbReference>
<evidence type="ECO:0000259" key="1">
    <source>
        <dbReference type="Pfam" id="PF05685"/>
    </source>
</evidence>
<keyword evidence="3" id="KW-1185">Reference proteome</keyword>
<accession>A0ABT3L8U2</accession>
<dbReference type="EMBL" id="JAIHOM010000097">
    <property type="protein sequence ID" value="MCW6037926.1"/>
    <property type="molecule type" value="Genomic_DNA"/>
</dbReference>
<reference evidence="2 3" key="1">
    <citation type="submission" date="2021-08" db="EMBL/GenBank/DDBJ databases">
        <title>Draft genome sequence of Spirulina subsalsa with high tolerance to salinity and hype-accumulation of phycocyanin.</title>
        <authorList>
            <person name="Pei H."/>
            <person name="Jiang L."/>
        </authorList>
    </citation>
    <scope>NUCLEOTIDE SEQUENCE [LARGE SCALE GENOMIC DNA]</scope>
    <source>
        <strain evidence="2 3">FACHB-351</strain>
    </source>
</reference>
<dbReference type="InterPro" id="IPR008538">
    <property type="entry name" value="Uma2"/>
</dbReference>
<keyword evidence="2" id="KW-0540">Nuclease</keyword>
<dbReference type="Gene3D" id="3.90.1570.10">
    <property type="entry name" value="tt1808, chain A"/>
    <property type="match status" value="1"/>
</dbReference>
<organism evidence="2 3">
    <name type="scientific">Spirulina subsalsa FACHB-351</name>
    <dbReference type="NCBI Taxonomy" id="234711"/>
    <lineage>
        <taxon>Bacteria</taxon>
        <taxon>Bacillati</taxon>
        <taxon>Cyanobacteriota</taxon>
        <taxon>Cyanophyceae</taxon>
        <taxon>Spirulinales</taxon>
        <taxon>Spirulinaceae</taxon>
        <taxon>Spirulina</taxon>
    </lineage>
</organism>
<dbReference type="Proteomes" id="UP001526426">
    <property type="component" value="Unassembled WGS sequence"/>
</dbReference>
<dbReference type="InterPro" id="IPR011335">
    <property type="entry name" value="Restrct_endonuc-II-like"/>
</dbReference>
<gene>
    <name evidence="2" type="ORF">K4A83_16830</name>
</gene>
<keyword evidence="2" id="KW-0378">Hydrolase</keyword>
<sequence>MNVTLQKLTFQDYLDHNDGTDVRYELVDGELIAMSLGTGKHGAIAEFLNDQFRDLIRQAQQPWTSKQMLIGVRSPRGRRWDTCRIPDVTVLMRSQWLEMSNREAVIDLSDPPPLLVVEVVSPSTRTDDYRSKRAEYGLLEIPEYWIVDPLTEEITICLLEHQFYDSVTYQGEQVLESPLFPDLALTAREIFNDLG</sequence>
<dbReference type="CDD" id="cd06260">
    <property type="entry name" value="DUF820-like"/>
    <property type="match status" value="1"/>
</dbReference>
<name>A0ABT3L8U2_9CYAN</name>
<dbReference type="PANTHER" id="PTHR34107">
    <property type="entry name" value="SLL0198 PROTEIN-RELATED"/>
    <property type="match status" value="1"/>
</dbReference>
<proteinExistence type="predicted"/>
<comment type="caution">
    <text evidence="2">The sequence shown here is derived from an EMBL/GenBank/DDBJ whole genome shotgun (WGS) entry which is preliminary data.</text>
</comment>
<dbReference type="Pfam" id="PF05685">
    <property type="entry name" value="Uma2"/>
    <property type="match status" value="1"/>
</dbReference>
<feature type="domain" description="Putative restriction endonuclease" evidence="1">
    <location>
        <begin position="10"/>
        <end position="187"/>
    </location>
</feature>
<dbReference type="RefSeq" id="WP_265265806.1">
    <property type="nucleotide sequence ID" value="NZ_JAIHOM010000097.1"/>
</dbReference>